<dbReference type="EnsemblPlants" id="Bo7g094720.1">
    <property type="protein sequence ID" value="Bo7g094720.1"/>
    <property type="gene ID" value="Bo7g094720"/>
</dbReference>
<feature type="region of interest" description="Disordered" evidence="1">
    <location>
        <begin position="89"/>
        <end position="124"/>
    </location>
</feature>
<evidence type="ECO:0000313" key="2">
    <source>
        <dbReference type="EnsemblPlants" id="Bo7g094720.1"/>
    </source>
</evidence>
<dbReference type="AlphaFoldDB" id="A0A0D3DCH1"/>
<reference evidence="2" key="2">
    <citation type="submission" date="2015-03" db="UniProtKB">
        <authorList>
            <consortium name="EnsemblPlants"/>
        </authorList>
    </citation>
    <scope>IDENTIFICATION</scope>
</reference>
<feature type="region of interest" description="Disordered" evidence="1">
    <location>
        <begin position="35"/>
        <end position="71"/>
    </location>
</feature>
<reference evidence="2 3" key="1">
    <citation type="journal article" date="2014" name="Genome Biol.">
        <title>Transcriptome and methylome profiling reveals relics of genome dominance in the mesopolyploid Brassica oleracea.</title>
        <authorList>
            <person name="Parkin I.A."/>
            <person name="Koh C."/>
            <person name="Tang H."/>
            <person name="Robinson S.J."/>
            <person name="Kagale S."/>
            <person name="Clarke W.E."/>
            <person name="Town C.D."/>
            <person name="Nixon J."/>
            <person name="Krishnakumar V."/>
            <person name="Bidwell S.L."/>
            <person name="Denoeud F."/>
            <person name="Belcram H."/>
            <person name="Links M.G."/>
            <person name="Just J."/>
            <person name="Clarke C."/>
            <person name="Bender T."/>
            <person name="Huebert T."/>
            <person name="Mason A.S."/>
            <person name="Pires J.C."/>
            <person name="Barker G."/>
            <person name="Moore J."/>
            <person name="Walley P.G."/>
            <person name="Manoli S."/>
            <person name="Batley J."/>
            <person name="Edwards D."/>
            <person name="Nelson M.N."/>
            <person name="Wang X."/>
            <person name="Paterson A.H."/>
            <person name="King G."/>
            <person name="Bancroft I."/>
            <person name="Chalhoub B."/>
            <person name="Sharpe A.G."/>
        </authorList>
    </citation>
    <scope>NUCLEOTIDE SEQUENCE</scope>
    <source>
        <strain evidence="2 3">cv. TO1000</strain>
    </source>
</reference>
<sequence length="204" mass="22357">MAANLEDDYIDMEVTSFTNLTKPRFQQMTLLQRQASSSSLTSTSPKGTIIGSPLRHPLEEGATGTFTTPVTSNTPFESCAVSLADSCQSSCSDEPRVADEGSILRYSEAERPKKKSNGSVPGRRAIAHRRSFSISMRRQPAKSLNKKSSTSLGYPQCRPGPGMGIPIAVFEEKYEFELRDREFYSRSYLALQAISATEAEAVEG</sequence>
<dbReference type="Proteomes" id="UP000032141">
    <property type="component" value="Chromosome C7"/>
</dbReference>
<keyword evidence="3" id="KW-1185">Reference proteome</keyword>
<evidence type="ECO:0000256" key="1">
    <source>
        <dbReference type="SAM" id="MobiDB-lite"/>
    </source>
</evidence>
<protein>
    <submittedName>
        <fullName evidence="2">Uncharacterized protein</fullName>
    </submittedName>
</protein>
<dbReference type="Gramene" id="Bo7g094720.1">
    <property type="protein sequence ID" value="Bo7g094720.1"/>
    <property type="gene ID" value="Bo7g094720"/>
</dbReference>
<organism evidence="2 3">
    <name type="scientific">Brassica oleracea var. oleracea</name>
    <dbReference type="NCBI Taxonomy" id="109376"/>
    <lineage>
        <taxon>Eukaryota</taxon>
        <taxon>Viridiplantae</taxon>
        <taxon>Streptophyta</taxon>
        <taxon>Embryophyta</taxon>
        <taxon>Tracheophyta</taxon>
        <taxon>Spermatophyta</taxon>
        <taxon>Magnoliopsida</taxon>
        <taxon>eudicotyledons</taxon>
        <taxon>Gunneridae</taxon>
        <taxon>Pentapetalae</taxon>
        <taxon>rosids</taxon>
        <taxon>malvids</taxon>
        <taxon>Brassicales</taxon>
        <taxon>Brassicaceae</taxon>
        <taxon>Brassiceae</taxon>
        <taxon>Brassica</taxon>
    </lineage>
</organism>
<feature type="region of interest" description="Disordered" evidence="1">
    <location>
        <begin position="137"/>
        <end position="157"/>
    </location>
</feature>
<proteinExistence type="predicted"/>
<name>A0A0D3DCH1_BRAOL</name>
<accession>A0A0D3DCH1</accession>
<evidence type="ECO:0000313" key="3">
    <source>
        <dbReference type="Proteomes" id="UP000032141"/>
    </source>
</evidence>
<dbReference type="HOGENOM" id="CLU_1344929_0_0_1"/>